<feature type="region of interest" description="Disordered" evidence="1">
    <location>
        <begin position="19"/>
        <end position="66"/>
    </location>
</feature>
<feature type="compositionally biased region" description="Low complexity" evidence="1">
    <location>
        <begin position="39"/>
        <end position="52"/>
    </location>
</feature>
<keyword evidence="3" id="KW-1185">Reference proteome</keyword>
<name>A0A1Z4VMV4_9GAMM</name>
<proteinExistence type="predicted"/>
<accession>A0A1Z4VMV4</accession>
<dbReference type="EMBL" id="AP018052">
    <property type="protein sequence ID" value="BAZ92833.1"/>
    <property type="molecule type" value="Genomic_DNA"/>
</dbReference>
<dbReference type="AlphaFoldDB" id="A0A1Z4VMV4"/>
<sequence length="66" mass="6595">MALVTGLDGDRLQAALGLGRLPASGEQELPCEEQNQKMPEPAAGPDIPIAAGSDRGAAPGCRPASA</sequence>
<dbReference type="Proteomes" id="UP000218765">
    <property type="component" value="Chromosome"/>
</dbReference>
<gene>
    <name evidence="2" type="ORF">FOKN1_0429</name>
</gene>
<evidence type="ECO:0000256" key="1">
    <source>
        <dbReference type="SAM" id="MobiDB-lite"/>
    </source>
</evidence>
<protein>
    <submittedName>
        <fullName evidence="2">Biotin carboxylase</fullName>
    </submittedName>
</protein>
<evidence type="ECO:0000313" key="2">
    <source>
        <dbReference type="EMBL" id="BAZ92833.1"/>
    </source>
</evidence>
<reference evidence="2 3" key="1">
    <citation type="submission" date="2017-05" db="EMBL/GenBank/DDBJ databases">
        <title>Thiocyanate degradation by Thiohalobacter thiocyanaticus FOKN1.</title>
        <authorList>
            <person name="Oshiki M."/>
            <person name="Fukushima T."/>
            <person name="Kawano S."/>
            <person name="Nakagawa J."/>
        </authorList>
    </citation>
    <scope>NUCLEOTIDE SEQUENCE [LARGE SCALE GENOMIC DNA]</scope>
    <source>
        <strain evidence="2 3">FOKN1</strain>
    </source>
</reference>
<organism evidence="2 3">
    <name type="scientific">Thiohalobacter thiocyanaticus</name>
    <dbReference type="NCBI Taxonomy" id="585455"/>
    <lineage>
        <taxon>Bacteria</taxon>
        <taxon>Pseudomonadati</taxon>
        <taxon>Pseudomonadota</taxon>
        <taxon>Gammaproteobacteria</taxon>
        <taxon>Thiohalobacterales</taxon>
        <taxon>Thiohalobacteraceae</taxon>
        <taxon>Thiohalobacter</taxon>
    </lineage>
</organism>
<evidence type="ECO:0000313" key="3">
    <source>
        <dbReference type="Proteomes" id="UP000218765"/>
    </source>
</evidence>
<dbReference type="KEGG" id="ttc:FOKN1_0429"/>